<evidence type="ECO:0000256" key="7">
    <source>
        <dbReference type="SAM" id="Phobius"/>
    </source>
</evidence>
<dbReference type="GO" id="GO:0022857">
    <property type="term" value="F:transmembrane transporter activity"/>
    <property type="evidence" value="ECO:0007669"/>
    <property type="project" value="InterPro"/>
</dbReference>
<evidence type="ECO:0000256" key="3">
    <source>
        <dbReference type="ARBA" id="ARBA00022475"/>
    </source>
</evidence>
<keyword evidence="3" id="KW-1003">Cell membrane</keyword>
<dbReference type="RefSeq" id="WP_106614071.1">
    <property type="nucleotide sequence ID" value="NZ_PYAX01000002.1"/>
</dbReference>
<dbReference type="InterPro" id="IPR036259">
    <property type="entry name" value="MFS_trans_sf"/>
</dbReference>
<dbReference type="InterPro" id="IPR011701">
    <property type="entry name" value="MFS"/>
</dbReference>
<dbReference type="GO" id="GO:0005886">
    <property type="term" value="C:plasma membrane"/>
    <property type="evidence" value="ECO:0007669"/>
    <property type="project" value="UniProtKB-SubCell"/>
</dbReference>
<feature type="transmembrane region" description="Helical" evidence="7">
    <location>
        <begin position="238"/>
        <end position="262"/>
    </location>
</feature>
<comment type="subcellular location">
    <subcellularLocation>
        <location evidence="1">Cell inner membrane</location>
        <topology evidence="1">Multi-pass membrane protein</topology>
    </subcellularLocation>
</comment>
<sequence>MATTLAGAGSRLWAPARLRSFRLLWAGQALSLLGDGFSYIAFAWITLELTGSTLMLGYVLAAQAVPRALLTLVGGSLSDRWSPRRLMVASSWARAGVMAGVAVAGFSGTLGFWVLCVAAAAFGAVDAFFQPARVSILPSVVAPDVLPAANALLGSGVKVASVLGPAVGGVVVAASDANYAFLVDALCFALCALCVSAVRTLPREQEGDASGGTEAGDSLWARIKEGLRYVWADPRIRTVLVVDMAVTFCYAGPFTVGFANLARNEVAGGSATMGLLNGALAAGAMLGTLVGGAVGTRPRVGLLVAALAGWLAVGMAALGAVDQAAVAVGTVLAMGFGIGFQGVFGVSWIQRNIKGSVLSRVISVDMVLGYAVAPLSLVVCGALAERNTAVMFGGTAVILVVTALGVLASKPVREMR</sequence>
<evidence type="ECO:0000256" key="4">
    <source>
        <dbReference type="ARBA" id="ARBA00022692"/>
    </source>
</evidence>
<dbReference type="EMBL" id="PYAX01000002">
    <property type="protein sequence ID" value="PSL57053.1"/>
    <property type="molecule type" value="Genomic_DNA"/>
</dbReference>
<evidence type="ECO:0000256" key="1">
    <source>
        <dbReference type="ARBA" id="ARBA00004429"/>
    </source>
</evidence>
<proteinExistence type="predicted"/>
<reference evidence="8 9" key="1">
    <citation type="submission" date="2018-03" db="EMBL/GenBank/DDBJ databases">
        <title>Genomic Encyclopedia of Type Strains, Phase III (KMG-III): the genomes of soil and plant-associated and newly described type strains.</title>
        <authorList>
            <person name="Whitman W."/>
        </authorList>
    </citation>
    <scope>NUCLEOTIDE SEQUENCE [LARGE SCALE GENOMIC DNA]</scope>
    <source>
        <strain evidence="8 9">CGMCC 4.7097</strain>
    </source>
</reference>
<dbReference type="PANTHER" id="PTHR23513:SF9">
    <property type="entry name" value="ENTEROBACTIN EXPORTER ENTS"/>
    <property type="match status" value="1"/>
</dbReference>
<organism evidence="8 9">
    <name type="scientific">Saccharothrix carnea</name>
    <dbReference type="NCBI Taxonomy" id="1280637"/>
    <lineage>
        <taxon>Bacteria</taxon>
        <taxon>Bacillati</taxon>
        <taxon>Actinomycetota</taxon>
        <taxon>Actinomycetes</taxon>
        <taxon>Pseudonocardiales</taxon>
        <taxon>Pseudonocardiaceae</taxon>
        <taxon>Saccharothrix</taxon>
    </lineage>
</organism>
<gene>
    <name evidence="8" type="ORF">B0I31_10230</name>
</gene>
<name>A0A2P8IF24_SACCR</name>
<feature type="transmembrane region" description="Helical" evidence="7">
    <location>
        <begin position="274"/>
        <end position="294"/>
    </location>
</feature>
<feature type="transmembrane region" description="Helical" evidence="7">
    <location>
        <begin position="390"/>
        <end position="408"/>
    </location>
</feature>
<dbReference type="Proteomes" id="UP000241118">
    <property type="component" value="Unassembled WGS sequence"/>
</dbReference>
<dbReference type="Gene3D" id="1.20.1250.20">
    <property type="entry name" value="MFS general substrate transporter like domains"/>
    <property type="match status" value="1"/>
</dbReference>
<dbReference type="OrthoDB" id="69054at2"/>
<feature type="transmembrane region" description="Helical" evidence="7">
    <location>
        <begin position="110"/>
        <end position="129"/>
    </location>
</feature>
<feature type="transmembrane region" description="Helical" evidence="7">
    <location>
        <begin position="301"/>
        <end position="321"/>
    </location>
</feature>
<keyword evidence="9" id="KW-1185">Reference proteome</keyword>
<feature type="transmembrane region" description="Helical" evidence="7">
    <location>
        <begin position="327"/>
        <end position="349"/>
    </location>
</feature>
<keyword evidence="5 7" id="KW-1133">Transmembrane helix</keyword>
<protein>
    <submittedName>
        <fullName evidence="8">Putative MFS family arabinose efflux permease</fullName>
    </submittedName>
</protein>
<dbReference type="Pfam" id="PF07690">
    <property type="entry name" value="MFS_1"/>
    <property type="match status" value="1"/>
</dbReference>
<keyword evidence="4 7" id="KW-0812">Transmembrane</keyword>
<dbReference type="CDD" id="cd06173">
    <property type="entry name" value="MFS_MefA_like"/>
    <property type="match status" value="1"/>
</dbReference>
<evidence type="ECO:0000313" key="8">
    <source>
        <dbReference type="EMBL" id="PSL57053.1"/>
    </source>
</evidence>
<dbReference type="AlphaFoldDB" id="A0A2P8IF24"/>
<evidence type="ECO:0000256" key="2">
    <source>
        <dbReference type="ARBA" id="ARBA00022448"/>
    </source>
</evidence>
<evidence type="ECO:0000256" key="6">
    <source>
        <dbReference type="ARBA" id="ARBA00023136"/>
    </source>
</evidence>
<comment type="caution">
    <text evidence="8">The sequence shown here is derived from an EMBL/GenBank/DDBJ whole genome shotgun (WGS) entry which is preliminary data.</text>
</comment>
<dbReference type="SUPFAM" id="SSF103473">
    <property type="entry name" value="MFS general substrate transporter"/>
    <property type="match status" value="1"/>
</dbReference>
<evidence type="ECO:0000313" key="9">
    <source>
        <dbReference type="Proteomes" id="UP000241118"/>
    </source>
</evidence>
<accession>A0A2P8IF24</accession>
<feature type="transmembrane region" description="Helical" evidence="7">
    <location>
        <begin position="361"/>
        <end position="384"/>
    </location>
</feature>
<evidence type="ECO:0000256" key="5">
    <source>
        <dbReference type="ARBA" id="ARBA00022989"/>
    </source>
</evidence>
<keyword evidence="2" id="KW-0813">Transport</keyword>
<dbReference type="PANTHER" id="PTHR23513">
    <property type="entry name" value="INTEGRAL MEMBRANE EFFLUX PROTEIN-RELATED"/>
    <property type="match status" value="1"/>
</dbReference>
<feature type="transmembrane region" description="Helical" evidence="7">
    <location>
        <begin position="179"/>
        <end position="198"/>
    </location>
</feature>
<keyword evidence="6 7" id="KW-0472">Membrane</keyword>